<evidence type="ECO:0000313" key="3">
    <source>
        <dbReference type="Proteomes" id="UP001287286"/>
    </source>
</evidence>
<keyword evidence="1" id="KW-0812">Transmembrane</keyword>
<keyword evidence="1" id="KW-0472">Membrane</keyword>
<gene>
    <name evidence="2" type="ORF">Purlil1_12317</name>
</gene>
<dbReference type="Proteomes" id="UP001287286">
    <property type="component" value="Unassembled WGS sequence"/>
</dbReference>
<accession>A0ABR0BH50</accession>
<proteinExistence type="predicted"/>
<reference evidence="2 3" key="1">
    <citation type="journal article" date="2024" name="Microbiol. Resour. Announc.">
        <title>Genome annotations for the ascomycete fungi Trichoderma harzianum, Trichoderma aggressivum, and Purpureocillium lilacinum.</title>
        <authorList>
            <person name="Beijen E.P.W."/>
            <person name="Ohm R.A."/>
        </authorList>
    </citation>
    <scope>NUCLEOTIDE SEQUENCE [LARGE SCALE GENOMIC DNA]</scope>
    <source>
        <strain evidence="2 3">CBS 150709</strain>
    </source>
</reference>
<sequence>MPSKILHRRRHLQTAGAAKTLGTNLSLLSAAFILVAPLNLSTIARTWIYTTSDTTHETPRTTPSIAITPPVHAALAHSAI</sequence>
<evidence type="ECO:0000256" key="1">
    <source>
        <dbReference type="SAM" id="Phobius"/>
    </source>
</evidence>
<organism evidence="2 3">
    <name type="scientific">Purpureocillium lilacinum</name>
    <name type="common">Paecilomyces lilacinus</name>
    <dbReference type="NCBI Taxonomy" id="33203"/>
    <lineage>
        <taxon>Eukaryota</taxon>
        <taxon>Fungi</taxon>
        <taxon>Dikarya</taxon>
        <taxon>Ascomycota</taxon>
        <taxon>Pezizomycotina</taxon>
        <taxon>Sordariomycetes</taxon>
        <taxon>Hypocreomycetidae</taxon>
        <taxon>Hypocreales</taxon>
        <taxon>Ophiocordycipitaceae</taxon>
        <taxon>Purpureocillium</taxon>
    </lineage>
</organism>
<keyword evidence="1" id="KW-1133">Transmembrane helix</keyword>
<feature type="transmembrane region" description="Helical" evidence="1">
    <location>
        <begin position="21"/>
        <end position="40"/>
    </location>
</feature>
<evidence type="ECO:0000313" key="2">
    <source>
        <dbReference type="EMBL" id="KAK4077555.1"/>
    </source>
</evidence>
<comment type="caution">
    <text evidence="2">The sequence shown here is derived from an EMBL/GenBank/DDBJ whole genome shotgun (WGS) entry which is preliminary data.</text>
</comment>
<name>A0ABR0BH50_PURLI</name>
<dbReference type="EMBL" id="JAWRVI010000098">
    <property type="protein sequence ID" value="KAK4077555.1"/>
    <property type="molecule type" value="Genomic_DNA"/>
</dbReference>
<keyword evidence="3" id="KW-1185">Reference proteome</keyword>
<protein>
    <submittedName>
        <fullName evidence="2">Uncharacterized protein</fullName>
    </submittedName>
</protein>